<dbReference type="SUPFAM" id="SSF52540">
    <property type="entry name" value="P-loop containing nucleoside triphosphate hydrolases"/>
    <property type="match status" value="1"/>
</dbReference>
<reference evidence="2 3" key="1">
    <citation type="journal article" date="2018" name="MBio">
        <title>Comparative Genomics Reveals the Core Gene Toolbox for the Fungus-Insect Symbiosis.</title>
        <authorList>
            <person name="Wang Y."/>
            <person name="Stata M."/>
            <person name="Wang W."/>
            <person name="Stajich J.E."/>
            <person name="White M.M."/>
            <person name="Moncalvo J.M."/>
        </authorList>
    </citation>
    <scope>NUCLEOTIDE SEQUENCE [LARGE SCALE GENOMIC DNA]</scope>
    <source>
        <strain evidence="2 3">AUS-126-30</strain>
    </source>
</reference>
<dbReference type="InterPro" id="IPR052648">
    <property type="entry name" value="Ser-tRNA(Sec)_kinase"/>
</dbReference>
<keyword evidence="3" id="KW-1185">Reference proteome</keyword>
<dbReference type="GO" id="GO:0000049">
    <property type="term" value="F:tRNA binding"/>
    <property type="evidence" value="ECO:0007669"/>
    <property type="project" value="TreeGrafter"/>
</dbReference>
<name>A0A2U1J1C8_SMIAN</name>
<evidence type="ECO:0008006" key="4">
    <source>
        <dbReference type="Google" id="ProtNLM"/>
    </source>
</evidence>
<dbReference type="GO" id="GO:0016301">
    <property type="term" value="F:kinase activity"/>
    <property type="evidence" value="ECO:0007669"/>
    <property type="project" value="TreeGrafter"/>
</dbReference>
<protein>
    <recommendedName>
        <fullName evidence="4">L-seryl-tRNA(Sec) kinase</fullName>
    </recommendedName>
</protein>
<gene>
    <name evidence="2" type="ORF">BB558_005145</name>
</gene>
<dbReference type="PANTHER" id="PTHR20873">
    <property type="entry name" value="L-SERYL-TRNA(SEC) KINASE"/>
    <property type="match status" value="1"/>
</dbReference>
<evidence type="ECO:0000313" key="2">
    <source>
        <dbReference type="EMBL" id="PVZ98848.1"/>
    </source>
</evidence>
<accession>A0A2U1J1C8</accession>
<dbReference type="EMBL" id="MBFU01000503">
    <property type="protein sequence ID" value="PVZ98848.1"/>
    <property type="molecule type" value="Genomic_DNA"/>
</dbReference>
<sequence length="372" mass="42826">MKESNVVIVLVFGPPGSGKTLFSESLKHIADILSGNFLKNFESQNQSKASQDQSPSKPYNNNNVQELQDFHPSVQIINFDEILKHWSIPNTEVPVPSLISSQFDISTQDCLHLQKSVYKNDRITLLNETISHINHKSNLHTLNNQTCVLYVIDDLFTLYSMRKAWFYRSLENKLLFVQIYISCEYNTRKIRNGLRLVGGGYVPEDIMEKLETSFEKPDSHKSWWEKNYTLVLQNSNNDVESVTLLCFDALIWIKKNLSSFKRSQTEYYTIALQKLNPLQKTIQSELHTLNNFLKSLVKSHTQTLSNFCIPGNSFGTISELSERLRIIKNTLYQNLKKEKNGFDYGNIETTFINMIKSDIILGKVYNAESKAT</sequence>
<dbReference type="AlphaFoldDB" id="A0A2U1J1C8"/>
<dbReference type="Gene3D" id="3.40.50.300">
    <property type="entry name" value="P-loop containing nucleotide triphosphate hydrolases"/>
    <property type="match status" value="1"/>
</dbReference>
<proteinExistence type="predicted"/>
<dbReference type="PANTHER" id="PTHR20873:SF0">
    <property type="entry name" value="L-SERYL-TRNA(SEC) KINASE"/>
    <property type="match status" value="1"/>
</dbReference>
<evidence type="ECO:0000313" key="3">
    <source>
        <dbReference type="Proteomes" id="UP000245591"/>
    </source>
</evidence>
<dbReference type="Proteomes" id="UP000245591">
    <property type="component" value="Unassembled WGS sequence"/>
</dbReference>
<comment type="caution">
    <text evidence="2">The sequence shown here is derived from an EMBL/GenBank/DDBJ whole genome shotgun (WGS) entry which is preliminary data.</text>
</comment>
<organism evidence="2 3">
    <name type="scientific">Smittium angustum</name>
    <dbReference type="NCBI Taxonomy" id="133377"/>
    <lineage>
        <taxon>Eukaryota</taxon>
        <taxon>Fungi</taxon>
        <taxon>Fungi incertae sedis</taxon>
        <taxon>Zoopagomycota</taxon>
        <taxon>Kickxellomycotina</taxon>
        <taxon>Harpellomycetes</taxon>
        <taxon>Harpellales</taxon>
        <taxon>Legeriomycetaceae</taxon>
        <taxon>Smittium</taxon>
    </lineage>
</organism>
<feature type="region of interest" description="Disordered" evidence="1">
    <location>
        <begin position="44"/>
        <end position="64"/>
    </location>
</feature>
<evidence type="ECO:0000256" key="1">
    <source>
        <dbReference type="SAM" id="MobiDB-lite"/>
    </source>
</evidence>
<dbReference type="InterPro" id="IPR027417">
    <property type="entry name" value="P-loop_NTPase"/>
</dbReference>